<dbReference type="Proteomes" id="UP000003157">
    <property type="component" value="Unassembled WGS sequence"/>
</dbReference>
<organism evidence="1 2">
    <name type="scientific">Coprobacillus cateniformis</name>
    <dbReference type="NCBI Taxonomy" id="100884"/>
    <lineage>
        <taxon>Bacteria</taxon>
        <taxon>Bacillati</taxon>
        <taxon>Bacillota</taxon>
        <taxon>Erysipelotrichia</taxon>
        <taxon>Erysipelotrichales</taxon>
        <taxon>Coprobacillaceae</taxon>
        <taxon>Coprobacillus</taxon>
    </lineage>
</organism>
<dbReference type="RefSeq" id="WP_008787331.1">
    <property type="nucleotide sequence ID" value="NZ_AKCB01000001.1"/>
</dbReference>
<dbReference type="OrthoDB" id="1842465at2"/>
<reference evidence="1 2" key="1">
    <citation type="submission" date="2010-12" db="EMBL/GenBank/DDBJ databases">
        <title>The Genome Sequence of Coprobacillus sp. strain 29_1.</title>
        <authorList>
            <consortium name="The Broad Institute Genome Sequencing Platform"/>
            <person name="Earl A."/>
            <person name="Ward D."/>
            <person name="Feldgarden M."/>
            <person name="Gevers D."/>
            <person name="Daigneault M."/>
            <person name="Sibley C.D."/>
            <person name="White A."/>
            <person name="Strauss J."/>
            <person name="Allen-Vercoe E."/>
            <person name="Young S.K."/>
            <person name="Zeng Q."/>
            <person name="Gargeya S."/>
            <person name="Fitzgerald M."/>
            <person name="Haas B."/>
            <person name="Abouelleil A."/>
            <person name="Alvarado L."/>
            <person name="Arachchi H.M."/>
            <person name="Berlin A."/>
            <person name="Brown A."/>
            <person name="Chapman S.B."/>
            <person name="Chen Z."/>
            <person name="Dunbar C."/>
            <person name="Freedman E."/>
            <person name="Gearin G."/>
            <person name="Gellesch M."/>
            <person name="Goldberg J."/>
            <person name="Griggs A."/>
            <person name="Gujja S."/>
            <person name="Heilman E."/>
            <person name="Heiman D."/>
            <person name="Howarth C."/>
            <person name="Larson L."/>
            <person name="Lui A."/>
            <person name="MacDonald P.J.P."/>
            <person name="Mehta T."/>
            <person name="Montmayeur A."/>
            <person name="Murphy C."/>
            <person name="Neiman D."/>
            <person name="Pearson M."/>
            <person name="Priest M."/>
            <person name="Roberts A."/>
            <person name="Saif S."/>
            <person name="Shea T."/>
            <person name="Shenoy N."/>
            <person name="Sisk P."/>
            <person name="Stolte C."/>
            <person name="Sykes S."/>
            <person name="White J."/>
            <person name="Yandava C."/>
            <person name="Nusbaum C."/>
            <person name="Birren B."/>
        </authorList>
    </citation>
    <scope>NUCLEOTIDE SEQUENCE [LARGE SCALE GENOMIC DNA]</scope>
    <source>
        <strain evidence="1 2">29_1</strain>
    </source>
</reference>
<proteinExistence type="predicted"/>
<gene>
    <name evidence="1" type="ORF">HMPREF9488_00203</name>
</gene>
<dbReference type="AlphaFoldDB" id="E7G615"/>
<keyword evidence="2" id="KW-1185">Reference proteome</keyword>
<comment type="caution">
    <text evidence="1">The sequence shown here is derived from an EMBL/GenBank/DDBJ whole genome shotgun (WGS) entry which is preliminary data.</text>
</comment>
<evidence type="ECO:0000313" key="1">
    <source>
        <dbReference type="EMBL" id="EFW06666.1"/>
    </source>
</evidence>
<name>E7G615_9FIRM</name>
<protein>
    <submittedName>
        <fullName evidence="1">Uncharacterized protein</fullName>
    </submittedName>
</protein>
<dbReference type="EMBL" id="ADKX01000001">
    <property type="protein sequence ID" value="EFW06666.1"/>
    <property type="molecule type" value="Genomic_DNA"/>
</dbReference>
<sequence>MIEWTHVDDQLLAYGTLKNDLLFHKIPKENYLYYINESLKLGKQKAKTYKYLSVEELCQKNHIEISYNKQSGKFYGVQFRAQIELKKDYRKIILYTDSLCEMLEASQKYIDEQITFEDIVQIHLAHELFHFYEYIDQQPTNERLDRIVRFHLGPIKLHSTVMSSCEIAAHAFAKELLHLNDLPNVYDYILLIHQKEMTIDGFQTLQEQWRREIGE</sequence>
<dbReference type="HOGENOM" id="CLU_092022_1_0_9"/>
<dbReference type="STRING" id="100884.GCA_000269565_01497"/>
<accession>E7G615</accession>
<dbReference type="eggNOG" id="ENOG503164N">
    <property type="taxonomic scope" value="Bacteria"/>
</dbReference>
<evidence type="ECO:0000313" key="2">
    <source>
        <dbReference type="Proteomes" id="UP000003157"/>
    </source>
</evidence>
<dbReference type="GeneID" id="78229372"/>